<feature type="compositionally biased region" description="Low complexity" evidence="1">
    <location>
        <begin position="233"/>
        <end position="249"/>
    </location>
</feature>
<sequence>MRGAGLAALSTALRGDDDQHDGQHDGRAGWPYPSLVQVAFDLDGTPLLLLSTLADHTKNIARDPRVGLLFDGTAGLAEPLSGPRLSVLGRAERSEEPRHRARFLARHPGAALYAGFADFSVYAVSVERAHLVAGFGRVRWLDRADLLLPGVPAALAEAEGAILGHMNADHADALRLYATVLAGRSADGAEPWTMTGIDPDGCDLRRSGEMARVDFDHSVENPEDARVTLAGLARQARQSASGSAPGAADDPVDSPVESNDRDG</sequence>
<dbReference type="Gene3D" id="2.30.110.10">
    <property type="entry name" value="Electron Transport, Fmn-binding Protein, Chain A"/>
    <property type="match status" value="1"/>
</dbReference>
<dbReference type="PANTHER" id="PTHR13343">
    <property type="entry name" value="CREG1 PROTEIN"/>
    <property type="match status" value="1"/>
</dbReference>
<dbReference type="InterPro" id="IPR012349">
    <property type="entry name" value="Split_barrel_FMN-bd"/>
</dbReference>
<dbReference type="InterPro" id="IPR011576">
    <property type="entry name" value="Pyridox_Oxase_N"/>
</dbReference>
<evidence type="ECO:0000259" key="2">
    <source>
        <dbReference type="Pfam" id="PF01243"/>
    </source>
</evidence>
<feature type="region of interest" description="Disordered" evidence="1">
    <location>
        <begin position="9"/>
        <end position="28"/>
    </location>
</feature>
<dbReference type="KEGG" id="abq:ABAZ39_15120"/>
<dbReference type="GO" id="GO:0005737">
    <property type="term" value="C:cytoplasm"/>
    <property type="evidence" value="ECO:0007669"/>
    <property type="project" value="UniProtKB-ARBA"/>
</dbReference>
<dbReference type="SUPFAM" id="SSF50475">
    <property type="entry name" value="FMN-binding split barrel"/>
    <property type="match status" value="1"/>
</dbReference>
<dbReference type="InterPro" id="IPR037119">
    <property type="entry name" value="Haem_oxidase_HugZ-like_sf"/>
</dbReference>
<keyword evidence="4" id="KW-0614">Plasmid</keyword>
<dbReference type="AlphaFoldDB" id="A0A060DQP8"/>
<dbReference type="Proteomes" id="UP000027186">
    <property type="component" value="Plasmid AbAZ39_p1"/>
</dbReference>
<dbReference type="EMBL" id="CP007794">
    <property type="protein sequence ID" value="AIB13284.1"/>
    <property type="molecule type" value="Genomic_DNA"/>
</dbReference>
<accession>A0A060DQP8</accession>
<proteinExistence type="predicted"/>
<feature type="compositionally biased region" description="Basic and acidic residues" evidence="1">
    <location>
        <begin position="14"/>
        <end position="27"/>
    </location>
</feature>
<name>A0A060DQP8_9PROT</name>
<dbReference type="RefSeq" id="WP_040133820.1">
    <property type="nucleotide sequence ID" value="NZ_CP007794.1"/>
</dbReference>
<reference evidence="4 5" key="1">
    <citation type="journal article" date="2014" name="Genome Announc.">
        <title>Complete Genome Sequence of the Model Rhizosphere Strain Azospirillum brasilense Az39, Successfully Applied in Agriculture.</title>
        <authorList>
            <person name="Rivera D."/>
            <person name="Revale S."/>
            <person name="Molina R."/>
            <person name="Gualpa J."/>
            <person name="Puente M."/>
            <person name="Maroniche G."/>
            <person name="Paris G."/>
            <person name="Baker D."/>
            <person name="Clavijo B."/>
            <person name="McLay K."/>
            <person name="Spaepen S."/>
            <person name="Perticari A."/>
            <person name="Vazquez M."/>
            <person name="Wisniewski-Dye F."/>
            <person name="Watkins C."/>
            <person name="Martinez-Abarca F."/>
            <person name="Vanderleyden J."/>
            <person name="Cassan F."/>
        </authorList>
    </citation>
    <scope>NUCLEOTIDE SEQUENCE [LARGE SCALE GENOMIC DNA]</scope>
    <source>
        <strain evidence="4 5">Az39</strain>
        <plasmid evidence="4">AbAZ39_p1</plasmid>
    </source>
</reference>
<geneLocation type="plasmid" evidence="4 5">
    <name>AbAZ39_p1</name>
</geneLocation>
<feature type="domain" description="Pyridoxamine 5'-phosphate oxidase N-terminal" evidence="2">
    <location>
        <begin position="28"/>
        <end position="132"/>
    </location>
</feature>
<protein>
    <submittedName>
        <fullName evidence="4">Heme iron utilization protein</fullName>
    </submittedName>
</protein>
<dbReference type="Gene3D" id="3.20.180.10">
    <property type="entry name" value="PNP-oxidase-like"/>
    <property type="match status" value="1"/>
</dbReference>
<organism evidence="4 5">
    <name type="scientific">Azospirillum argentinense</name>
    <dbReference type="NCBI Taxonomy" id="2970906"/>
    <lineage>
        <taxon>Bacteria</taxon>
        <taxon>Pseudomonadati</taxon>
        <taxon>Pseudomonadota</taxon>
        <taxon>Alphaproteobacteria</taxon>
        <taxon>Rhodospirillales</taxon>
        <taxon>Azospirillaceae</taxon>
        <taxon>Azospirillum</taxon>
    </lineage>
</organism>
<gene>
    <name evidence="4" type="ORF">ABAZ39_15120</name>
</gene>
<evidence type="ECO:0000256" key="1">
    <source>
        <dbReference type="SAM" id="MobiDB-lite"/>
    </source>
</evidence>
<feature type="domain" description="DUF2470" evidence="3">
    <location>
        <begin position="161"/>
        <end position="230"/>
    </location>
</feature>
<dbReference type="PANTHER" id="PTHR13343:SF17">
    <property type="entry name" value="CELLULAR REPRESSOR OF E1A-STIMULATED GENES, ISOFORM A"/>
    <property type="match status" value="1"/>
</dbReference>
<dbReference type="Pfam" id="PF10615">
    <property type="entry name" value="DUF2470"/>
    <property type="match status" value="1"/>
</dbReference>
<dbReference type="Pfam" id="PF01243">
    <property type="entry name" value="PNPOx_N"/>
    <property type="match status" value="1"/>
</dbReference>
<evidence type="ECO:0000313" key="4">
    <source>
        <dbReference type="EMBL" id="AIB13284.1"/>
    </source>
</evidence>
<dbReference type="InterPro" id="IPR019595">
    <property type="entry name" value="DUF2470"/>
</dbReference>
<evidence type="ECO:0000259" key="3">
    <source>
        <dbReference type="Pfam" id="PF10615"/>
    </source>
</evidence>
<feature type="region of interest" description="Disordered" evidence="1">
    <location>
        <begin position="233"/>
        <end position="263"/>
    </location>
</feature>
<evidence type="ECO:0000313" key="5">
    <source>
        <dbReference type="Proteomes" id="UP000027186"/>
    </source>
</evidence>